<proteinExistence type="predicted"/>
<dbReference type="EMBL" id="JBBPCC010000002">
    <property type="protein sequence ID" value="MEK8127463.1"/>
    <property type="molecule type" value="Genomic_DNA"/>
</dbReference>
<protein>
    <recommendedName>
        <fullName evidence="3">Cell division protein ZapA</fullName>
    </recommendedName>
</protein>
<reference evidence="1 2" key="1">
    <citation type="submission" date="2024-04" db="EMBL/GenBank/DDBJ databases">
        <title>draft genome sequnece of Paenibacillus filicis.</title>
        <authorList>
            <person name="Kim D.-U."/>
        </authorList>
    </citation>
    <scope>NUCLEOTIDE SEQUENCE [LARGE SCALE GENOMIC DNA]</scope>
    <source>
        <strain evidence="1 2">KACC14197</strain>
    </source>
</reference>
<name>A0ABU9DF28_9BACL</name>
<comment type="caution">
    <text evidence="1">The sequence shown here is derived from an EMBL/GenBank/DDBJ whole genome shotgun (WGS) entry which is preliminary data.</text>
</comment>
<accession>A0ABU9DF28</accession>
<keyword evidence="2" id="KW-1185">Reference proteome</keyword>
<evidence type="ECO:0000313" key="2">
    <source>
        <dbReference type="Proteomes" id="UP001469365"/>
    </source>
</evidence>
<dbReference type="Proteomes" id="UP001469365">
    <property type="component" value="Unassembled WGS sequence"/>
</dbReference>
<evidence type="ECO:0000313" key="1">
    <source>
        <dbReference type="EMBL" id="MEK8127463.1"/>
    </source>
</evidence>
<dbReference type="RefSeq" id="WP_341414505.1">
    <property type="nucleotide sequence ID" value="NZ_JBBPCC010000002.1"/>
</dbReference>
<organism evidence="1 2">
    <name type="scientific">Paenibacillus filicis</name>
    <dbReference type="NCBI Taxonomy" id="669464"/>
    <lineage>
        <taxon>Bacteria</taxon>
        <taxon>Bacillati</taxon>
        <taxon>Bacillota</taxon>
        <taxon>Bacilli</taxon>
        <taxon>Bacillales</taxon>
        <taxon>Paenibacillaceae</taxon>
        <taxon>Paenibacillus</taxon>
    </lineage>
</organism>
<gene>
    <name evidence="1" type="ORF">WMW72_05995</name>
</gene>
<evidence type="ECO:0008006" key="3">
    <source>
        <dbReference type="Google" id="ProtNLM"/>
    </source>
</evidence>
<sequence>MSKVLIIAPHLFEKAMHCEITKTRYEVIKHNIYQIDKKVDFLRDELNRIPSALFLARESVIVHMEILESKRNMKMSEMEHLFDDFENKVEDRGYDEDYANTYRDDC</sequence>